<reference evidence="6 7" key="1">
    <citation type="journal article" date="2017" name="PLoS Biol.">
        <title>The sea cucumber genome provides insights into morphological evolution and visceral regeneration.</title>
        <authorList>
            <person name="Zhang X."/>
            <person name="Sun L."/>
            <person name="Yuan J."/>
            <person name="Sun Y."/>
            <person name="Gao Y."/>
            <person name="Zhang L."/>
            <person name="Li S."/>
            <person name="Dai H."/>
            <person name="Hamel J.F."/>
            <person name="Liu C."/>
            <person name="Yu Y."/>
            <person name="Liu S."/>
            <person name="Lin W."/>
            <person name="Guo K."/>
            <person name="Jin S."/>
            <person name="Xu P."/>
            <person name="Storey K.B."/>
            <person name="Huan P."/>
            <person name="Zhang T."/>
            <person name="Zhou Y."/>
            <person name="Zhang J."/>
            <person name="Lin C."/>
            <person name="Li X."/>
            <person name="Xing L."/>
            <person name="Huo D."/>
            <person name="Sun M."/>
            <person name="Wang L."/>
            <person name="Mercier A."/>
            <person name="Li F."/>
            <person name="Yang H."/>
            <person name="Xiang J."/>
        </authorList>
    </citation>
    <scope>NUCLEOTIDE SEQUENCE [LARGE SCALE GENOMIC DNA]</scope>
    <source>
        <strain evidence="6">Shaxun</strain>
        <tissue evidence="6">Muscle</tissue>
    </source>
</reference>
<dbReference type="SUPFAM" id="SSF49854">
    <property type="entry name" value="Spermadhesin, CUB domain"/>
    <property type="match status" value="1"/>
</dbReference>
<dbReference type="InterPro" id="IPR000859">
    <property type="entry name" value="CUB_dom"/>
</dbReference>
<comment type="caution">
    <text evidence="2">Lacks conserved residue(s) required for the propagation of feature annotation.</text>
</comment>
<sequence>MTRLNRFYFSLVAVTLIGGANVVLGQFGERVIPLMKPSGEFMSIGYPNSEPAHTAWRITVEGGYRIQLQFLDFQLHETDSCYLDFIDLYDAPVQDDVNSLIGKWCWNNFTKLMPNTFNSTNNSFYLIFRGHGTDTRKGFKAKYFSFNSSVLNTAEHTSHEPSTSTLGIASALLTQVIIIAGGGAVILLVCIVVICIICLFCNRSSKRKNTEPVDIPPYDTNNQVTGGNTLNQSQDSNIITQRDESGGGVYNVPSNEEGSASDNYDDIRYSRHIDVCIDLPQKQNGGDLRNEKLLDNNLQMSNLKGSPYDKKQSNSTKETGSDVVDDIQAYSSVDVTNLTQPENVEARYEKDDVTYSLPVKNKRESEEMFFNVTYESYDSKS</sequence>
<evidence type="ECO:0000256" key="4">
    <source>
        <dbReference type="SAM" id="Phobius"/>
    </source>
</evidence>
<dbReference type="SMART" id="SM00042">
    <property type="entry name" value="CUB"/>
    <property type="match status" value="1"/>
</dbReference>
<dbReference type="EMBL" id="MRZV01000015">
    <property type="protein sequence ID" value="PIK62287.1"/>
    <property type="molecule type" value="Genomic_DNA"/>
</dbReference>
<feature type="region of interest" description="Disordered" evidence="3">
    <location>
        <begin position="210"/>
        <end position="262"/>
    </location>
</feature>
<dbReference type="InterPro" id="IPR052129">
    <property type="entry name" value="Spermadhesin-Link_domain"/>
</dbReference>
<name>A0A2G8LPU5_STIJA</name>
<gene>
    <name evidence="6" type="ORF">BSL78_00810</name>
</gene>
<keyword evidence="4" id="KW-0812">Transmembrane</keyword>
<dbReference type="PANTHER" id="PTHR46908">
    <property type="entry name" value="CUBILIN-LIKE PROTEIN"/>
    <property type="match status" value="1"/>
</dbReference>
<comment type="caution">
    <text evidence="6">The sequence shown here is derived from an EMBL/GenBank/DDBJ whole genome shotgun (WGS) entry which is preliminary data.</text>
</comment>
<dbReference type="Gene3D" id="2.60.120.290">
    <property type="entry name" value="Spermadhesin, CUB domain"/>
    <property type="match status" value="1"/>
</dbReference>
<dbReference type="Proteomes" id="UP000230750">
    <property type="component" value="Unassembled WGS sequence"/>
</dbReference>
<dbReference type="CDD" id="cd00041">
    <property type="entry name" value="CUB"/>
    <property type="match status" value="1"/>
</dbReference>
<dbReference type="Pfam" id="PF00431">
    <property type="entry name" value="CUB"/>
    <property type="match status" value="1"/>
</dbReference>
<feature type="transmembrane region" description="Helical" evidence="4">
    <location>
        <begin position="172"/>
        <end position="200"/>
    </location>
</feature>
<evidence type="ECO:0000259" key="5">
    <source>
        <dbReference type="PROSITE" id="PS01180"/>
    </source>
</evidence>
<keyword evidence="4" id="KW-0472">Membrane</keyword>
<protein>
    <submittedName>
        <fullName evidence="6">Deleted in malignant brain tumors 1 protein</fullName>
    </submittedName>
</protein>
<keyword evidence="1" id="KW-1015">Disulfide bond</keyword>
<dbReference type="InterPro" id="IPR035914">
    <property type="entry name" value="Sperma_CUB_dom_sf"/>
</dbReference>
<dbReference type="PROSITE" id="PS01180">
    <property type="entry name" value="CUB"/>
    <property type="match status" value="1"/>
</dbReference>
<evidence type="ECO:0000313" key="7">
    <source>
        <dbReference type="Proteomes" id="UP000230750"/>
    </source>
</evidence>
<proteinExistence type="predicted"/>
<feature type="region of interest" description="Disordered" evidence="3">
    <location>
        <begin position="300"/>
        <end position="321"/>
    </location>
</feature>
<dbReference type="PANTHER" id="PTHR46908:SF8">
    <property type="entry name" value="C-TYPE LECTIN DOMAIN-CONTAINING PROTEIN"/>
    <property type="match status" value="1"/>
</dbReference>
<dbReference type="AlphaFoldDB" id="A0A2G8LPU5"/>
<evidence type="ECO:0000313" key="6">
    <source>
        <dbReference type="EMBL" id="PIK62287.1"/>
    </source>
</evidence>
<keyword evidence="7" id="KW-1185">Reference proteome</keyword>
<feature type="compositionally biased region" description="Polar residues" evidence="3">
    <location>
        <begin position="219"/>
        <end position="240"/>
    </location>
</feature>
<dbReference type="STRING" id="307972.A0A2G8LPU5"/>
<feature type="compositionally biased region" description="Polar residues" evidence="3">
    <location>
        <begin position="252"/>
        <end position="262"/>
    </location>
</feature>
<feature type="domain" description="CUB" evidence="5">
    <location>
        <begin position="27"/>
        <end position="146"/>
    </location>
</feature>
<organism evidence="6 7">
    <name type="scientific">Stichopus japonicus</name>
    <name type="common">Sea cucumber</name>
    <dbReference type="NCBI Taxonomy" id="307972"/>
    <lineage>
        <taxon>Eukaryota</taxon>
        <taxon>Metazoa</taxon>
        <taxon>Echinodermata</taxon>
        <taxon>Eleutherozoa</taxon>
        <taxon>Echinozoa</taxon>
        <taxon>Holothuroidea</taxon>
        <taxon>Aspidochirotacea</taxon>
        <taxon>Aspidochirotida</taxon>
        <taxon>Stichopodidae</taxon>
        <taxon>Apostichopus</taxon>
    </lineage>
</organism>
<accession>A0A2G8LPU5</accession>
<dbReference type="OrthoDB" id="9971251at2759"/>
<evidence type="ECO:0000256" key="2">
    <source>
        <dbReference type="PROSITE-ProRule" id="PRU00059"/>
    </source>
</evidence>
<evidence type="ECO:0000256" key="3">
    <source>
        <dbReference type="SAM" id="MobiDB-lite"/>
    </source>
</evidence>
<evidence type="ECO:0000256" key="1">
    <source>
        <dbReference type="ARBA" id="ARBA00023157"/>
    </source>
</evidence>
<keyword evidence="4" id="KW-1133">Transmembrane helix</keyword>